<dbReference type="InterPro" id="IPR025634">
    <property type="entry name" value="DUF4292"/>
</dbReference>
<dbReference type="RefSeq" id="WP_166231751.1">
    <property type="nucleotide sequence ID" value="NZ_CBCSIJ010000006.1"/>
</dbReference>
<keyword evidence="2" id="KW-1185">Reference proteome</keyword>
<comment type="caution">
    <text evidence="1">The sequence shown here is derived from an EMBL/GenBank/DDBJ whole genome shotgun (WGS) entry which is preliminary data.</text>
</comment>
<organism evidence="1 2">
    <name type="scientific">Aquirufa beregesia</name>
    <dbReference type="NCBI Taxonomy" id="2516556"/>
    <lineage>
        <taxon>Bacteria</taxon>
        <taxon>Pseudomonadati</taxon>
        <taxon>Bacteroidota</taxon>
        <taxon>Cytophagia</taxon>
        <taxon>Cytophagales</taxon>
        <taxon>Flectobacillaceae</taxon>
        <taxon>Aquirufa</taxon>
    </lineage>
</organism>
<evidence type="ECO:0000313" key="2">
    <source>
        <dbReference type="Proteomes" id="UP001318301"/>
    </source>
</evidence>
<reference evidence="1 2" key="1">
    <citation type="submission" date="2019-02" db="EMBL/GenBank/DDBJ databases">
        <title>Genome of a new Bacteroidetes strain.</title>
        <authorList>
            <person name="Pitt A."/>
        </authorList>
    </citation>
    <scope>NUCLEOTIDE SEQUENCE [LARGE SCALE GENOMIC DNA]</scope>
    <source>
        <strain evidence="1 2">50C-KIRBA</strain>
    </source>
</reference>
<protein>
    <submittedName>
        <fullName evidence="1">DUF4292 domain-containing protein</fullName>
    </submittedName>
</protein>
<name>A0ABX0EYX0_9BACT</name>
<gene>
    <name evidence="1" type="ORF">EWU23_10045</name>
</gene>
<sequence length="281" mass="32281">MPNLSHWKNILLFGLFILFQSCGKKVGTLPVETVAVSDTIVAKDTTVIVEKKPEVVEVQPVVEEPKVATEDLNFNYLKAKSKVLWKTNSNSDTYTVDIRMKKDSLIWMNISVSMITGATGLFSKDRVQFFHKINSEYFNLTYDSLSTKMGFKITYEILQSLIVGNQPFKKNNSRVIRENENYILKQDEGRIQIDNYVGPNRKLKKLLVNDGPTENKLTLDYEDFATINQFLFPFSSQITLDVKDKDNKVVKTLISIKYSKVELLENPLEFPFKVPAKYLNK</sequence>
<dbReference type="EMBL" id="SEWW01000006">
    <property type="protein sequence ID" value="NGZ44817.1"/>
    <property type="molecule type" value="Genomic_DNA"/>
</dbReference>
<evidence type="ECO:0000313" key="1">
    <source>
        <dbReference type="EMBL" id="NGZ44817.1"/>
    </source>
</evidence>
<dbReference type="Pfam" id="PF14125">
    <property type="entry name" value="DUF4292"/>
    <property type="match status" value="1"/>
</dbReference>
<dbReference type="Proteomes" id="UP001318301">
    <property type="component" value="Unassembled WGS sequence"/>
</dbReference>
<accession>A0ABX0EYX0</accession>
<proteinExistence type="predicted"/>